<dbReference type="AlphaFoldDB" id="S2DV24"/>
<accession>S2DV24</accession>
<sequence length="44" mass="5361">MYLENTRRIPEEIFAYFKINEYQSKNYIGTKNKMAAKIDSHLYK</sequence>
<comment type="caution">
    <text evidence="1">The sequence shown here is derived from an EMBL/GenBank/DDBJ whole genome shotgun (WGS) entry which is preliminary data.</text>
</comment>
<reference evidence="1 2" key="1">
    <citation type="journal article" date="2013" name="Genome Announc.">
        <title>Draft Genome Sequence of Indibacter alkaliphilus Strain LW1T, Isolated from Lonar Lake, a Haloalkaline Lake in the Buldana District of Maharashtra, India.</title>
        <authorList>
            <person name="Singh A."/>
            <person name="Kumar Jangir P."/>
            <person name="Sharma R."/>
            <person name="Singh A."/>
            <person name="Kumar Pinnaka A."/>
            <person name="Shivaji S."/>
        </authorList>
    </citation>
    <scope>NUCLEOTIDE SEQUENCE [LARGE SCALE GENOMIC DNA]</scope>
    <source>
        <strain evidence="2">CCUG 57479 / KCTC 22604 / LW1</strain>
    </source>
</reference>
<dbReference type="Proteomes" id="UP000006073">
    <property type="component" value="Unassembled WGS sequence"/>
</dbReference>
<evidence type="ECO:0000313" key="1">
    <source>
        <dbReference type="EMBL" id="EOZ93693.1"/>
    </source>
</evidence>
<dbReference type="EMBL" id="ALWO02000045">
    <property type="protein sequence ID" value="EOZ93693.1"/>
    <property type="molecule type" value="Genomic_DNA"/>
</dbReference>
<gene>
    <name evidence="1" type="ORF">A33Q_3639</name>
</gene>
<organism evidence="1 2">
    <name type="scientific">Indibacter alkaliphilus (strain CCUG 57479 / KCTC 22604 / LW1)</name>
    <dbReference type="NCBI Taxonomy" id="1189612"/>
    <lineage>
        <taxon>Bacteria</taxon>
        <taxon>Pseudomonadati</taxon>
        <taxon>Bacteroidota</taxon>
        <taxon>Cytophagia</taxon>
        <taxon>Cytophagales</taxon>
        <taxon>Cyclobacteriaceae</taxon>
    </lineage>
</organism>
<name>S2DV24_INDAL</name>
<proteinExistence type="predicted"/>
<keyword evidence="2" id="KW-1185">Reference proteome</keyword>
<evidence type="ECO:0000313" key="2">
    <source>
        <dbReference type="Proteomes" id="UP000006073"/>
    </source>
</evidence>
<protein>
    <submittedName>
        <fullName evidence="1">Uncharacterized protein</fullName>
    </submittedName>
</protein>